<sequence>MGEWMNKDEDFAVAVGEAAQDAVWKTEHPLTHHLEEDDPRRVKYLREYQRSVGNQVLAAIAALRPCGCQNSW</sequence>
<evidence type="ECO:0000313" key="2">
    <source>
        <dbReference type="Proteomes" id="UP000192319"/>
    </source>
</evidence>
<name>A0ABX3R4N8_9MYCO</name>
<evidence type="ECO:0000313" key="1">
    <source>
        <dbReference type="EMBL" id="OQZ89022.1"/>
    </source>
</evidence>
<keyword evidence="2" id="KW-1185">Reference proteome</keyword>
<organism evidence="1 2">
    <name type="scientific">Mycobacterium alsense</name>
    <dbReference type="NCBI Taxonomy" id="324058"/>
    <lineage>
        <taxon>Bacteria</taxon>
        <taxon>Bacillati</taxon>
        <taxon>Actinomycetota</taxon>
        <taxon>Actinomycetes</taxon>
        <taxon>Mycobacteriales</taxon>
        <taxon>Mycobacteriaceae</taxon>
        <taxon>Mycobacterium</taxon>
    </lineage>
</organism>
<comment type="caution">
    <text evidence="1">The sequence shown here is derived from an EMBL/GenBank/DDBJ whole genome shotgun (WGS) entry which is preliminary data.</text>
</comment>
<accession>A0ABX3R4N8</accession>
<dbReference type="Proteomes" id="UP000192319">
    <property type="component" value="Unassembled WGS sequence"/>
</dbReference>
<protein>
    <submittedName>
        <fullName evidence="1">Uncharacterized protein</fullName>
    </submittedName>
</protein>
<gene>
    <name evidence="1" type="ORF">BST11_19825</name>
</gene>
<proteinExistence type="predicted"/>
<dbReference type="EMBL" id="MVHD01000041">
    <property type="protein sequence ID" value="OQZ89022.1"/>
    <property type="molecule type" value="Genomic_DNA"/>
</dbReference>
<reference evidence="1 2" key="1">
    <citation type="submission" date="2017-02" db="EMBL/GenBank/DDBJ databases">
        <title>The new phylogeny of genus Mycobacterium.</title>
        <authorList>
            <person name="Tortoli E."/>
            <person name="Trovato A."/>
            <person name="Cirillo D.M."/>
        </authorList>
    </citation>
    <scope>NUCLEOTIDE SEQUENCE [LARGE SCALE GENOMIC DNA]</scope>
    <source>
        <strain evidence="1 2">DSM 45230</strain>
    </source>
</reference>